<name>A0ABT8S9Q8_9BURK</name>
<comment type="caution">
    <text evidence="1">The sequence shown here is derived from an EMBL/GenBank/DDBJ whole genome shotgun (WGS) entry which is preliminary data.</text>
</comment>
<protein>
    <submittedName>
        <fullName evidence="1">Uncharacterized protein</fullName>
    </submittedName>
</protein>
<keyword evidence="2" id="KW-1185">Reference proteome</keyword>
<dbReference type="Proteomes" id="UP001169027">
    <property type="component" value="Unassembled WGS sequence"/>
</dbReference>
<proteinExistence type="predicted"/>
<dbReference type="EMBL" id="JAUKVY010000021">
    <property type="protein sequence ID" value="MDO1535651.1"/>
    <property type="molecule type" value="Genomic_DNA"/>
</dbReference>
<accession>A0ABT8S9Q8</accession>
<reference evidence="1" key="1">
    <citation type="submission" date="2023-06" db="EMBL/GenBank/DDBJ databases">
        <authorList>
            <person name="Jiang Y."/>
            <person name="Liu Q."/>
        </authorList>
    </citation>
    <scope>NUCLEOTIDE SEQUENCE</scope>
    <source>
        <strain evidence="1">CGMCC 1.12090</strain>
    </source>
</reference>
<sequence length="167" mass="18641">MGTQRSPIRIASALYSPYASDFTLPIERQLLQVDCIFSVMNIDGVDLGWIDGIDQDDPILVPVHSMEGHRDLGTVEDYLSEEYHTSIGPELQALLRIASQEELTPTVLVRALAIMHLDGTIDAAHAVKQSFDWGFTMLRAGVLDRYTFGLSEMLRHQPPSLARFRSA</sequence>
<dbReference type="RefSeq" id="WP_301813435.1">
    <property type="nucleotide sequence ID" value="NZ_JAUJZH010000021.1"/>
</dbReference>
<gene>
    <name evidence="1" type="ORF">Q2T77_25535</name>
</gene>
<organism evidence="1 2">
    <name type="scientific">Variovorax ginsengisoli</name>
    <dbReference type="NCBI Taxonomy" id="363844"/>
    <lineage>
        <taxon>Bacteria</taxon>
        <taxon>Pseudomonadati</taxon>
        <taxon>Pseudomonadota</taxon>
        <taxon>Betaproteobacteria</taxon>
        <taxon>Burkholderiales</taxon>
        <taxon>Comamonadaceae</taxon>
        <taxon>Variovorax</taxon>
    </lineage>
</organism>
<evidence type="ECO:0000313" key="1">
    <source>
        <dbReference type="EMBL" id="MDO1535651.1"/>
    </source>
</evidence>
<evidence type="ECO:0000313" key="2">
    <source>
        <dbReference type="Proteomes" id="UP001169027"/>
    </source>
</evidence>